<feature type="transmembrane region" description="Helical" evidence="7">
    <location>
        <begin position="208"/>
        <end position="226"/>
    </location>
</feature>
<organism evidence="9 10">
    <name type="scientific">Actinoplanes aureus</name>
    <dbReference type="NCBI Taxonomy" id="2792083"/>
    <lineage>
        <taxon>Bacteria</taxon>
        <taxon>Bacillati</taxon>
        <taxon>Actinomycetota</taxon>
        <taxon>Actinomycetes</taxon>
        <taxon>Micromonosporales</taxon>
        <taxon>Micromonosporaceae</taxon>
        <taxon>Actinoplanes</taxon>
    </lineage>
</organism>
<comment type="similarity">
    <text evidence="2">Belongs to the EamA transporter family.</text>
</comment>
<reference evidence="9" key="1">
    <citation type="submission" date="2020-11" db="EMBL/GenBank/DDBJ databases">
        <title>Isolation and identification of active actinomycetes.</title>
        <authorList>
            <person name="Sun X."/>
        </authorList>
    </citation>
    <scope>NUCLEOTIDE SEQUENCE</scope>
    <source>
        <strain evidence="9">NEAU-A11</strain>
    </source>
</reference>
<name>A0A931C934_9ACTN</name>
<accession>A0A931C934</accession>
<evidence type="ECO:0000256" key="7">
    <source>
        <dbReference type="SAM" id="Phobius"/>
    </source>
</evidence>
<feature type="transmembrane region" description="Helical" evidence="7">
    <location>
        <begin position="99"/>
        <end position="117"/>
    </location>
</feature>
<dbReference type="PANTHER" id="PTHR42920:SF5">
    <property type="entry name" value="EAMA DOMAIN-CONTAINING PROTEIN"/>
    <property type="match status" value="1"/>
</dbReference>
<feature type="transmembrane region" description="Helical" evidence="7">
    <location>
        <begin position="12"/>
        <end position="36"/>
    </location>
</feature>
<keyword evidence="10" id="KW-1185">Reference proteome</keyword>
<evidence type="ECO:0000313" key="9">
    <source>
        <dbReference type="EMBL" id="MBG0564424.1"/>
    </source>
</evidence>
<feature type="transmembrane region" description="Helical" evidence="7">
    <location>
        <begin position="124"/>
        <end position="142"/>
    </location>
</feature>
<comment type="caution">
    <text evidence="9">The sequence shown here is derived from an EMBL/GenBank/DDBJ whole genome shotgun (WGS) entry which is preliminary data.</text>
</comment>
<proteinExistence type="inferred from homology"/>
<evidence type="ECO:0000259" key="8">
    <source>
        <dbReference type="Pfam" id="PF00892"/>
    </source>
</evidence>
<feature type="transmembrane region" description="Helical" evidence="7">
    <location>
        <begin position="42"/>
        <end position="61"/>
    </location>
</feature>
<keyword evidence="5 7" id="KW-1133">Transmembrane helix</keyword>
<keyword evidence="4 7" id="KW-0812">Transmembrane</keyword>
<evidence type="ECO:0000256" key="5">
    <source>
        <dbReference type="ARBA" id="ARBA00022989"/>
    </source>
</evidence>
<feature type="transmembrane region" description="Helical" evidence="7">
    <location>
        <begin position="238"/>
        <end position="258"/>
    </location>
</feature>
<evidence type="ECO:0000256" key="2">
    <source>
        <dbReference type="ARBA" id="ARBA00007362"/>
    </source>
</evidence>
<feature type="transmembrane region" description="Helical" evidence="7">
    <location>
        <begin position="148"/>
        <end position="168"/>
    </location>
</feature>
<feature type="transmembrane region" description="Helical" evidence="7">
    <location>
        <begin position="73"/>
        <end position="93"/>
    </location>
</feature>
<dbReference type="EMBL" id="JADQTO010000011">
    <property type="protein sequence ID" value="MBG0564424.1"/>
    <property type="molecule type" value="Genomic_DNA"/>
</dbReference>
<feature type="transmembrane region" description="Helical" evidence="7">
    <location>
        <begin position="180"/>
        <end position="202"/>
    </location>
</feature>
<evidence type="ECO:0000313" key="10">
    <source>
        <dbReference type="Proteomes" id="UP000598146"/>
    </source>
</evidence>
<dbReference type="InterPro" id="IPR037185">
    <property type="entry name" value="EmrE-like"/>
</dbReference>
<evidence type="ECO:0000256" key="6">
    <source>
        <dbReference type="ARBA" id="ARBA00023136"/>
    </source>
</evidence>
<dbReference type="PANTHER" id="PTHR42920">
    <property type="entry name" value="OS03G0707200 PROTEIN-RELATED"/>
    <property type="match status" value="1"/>
</dbReference>
<comment type="subcellular location">
    <subcellularLocation>
        <location evidence="1">Cell membrane</location>
        <topology evidence="1">Multi-pass membrane protein</topology>
    </subcellularLocation>
</comment>
<feature type="transmembrane region" description="Helical" evidence="7">
    <location>
        <begin position="264"/>
        <end position="285"/>
    </location>
</feature>
<keyword evidence="6 7" id="KW-0472">Membrane</keyword>
<evidence type="ECO:0000256" key="4">
    <source>
        <dbReference type="ARBA" id="ARBA00022692"/>
    </source>
</evidence>
<protein>
    <submittedName>
        <fullName evidence="9">EamA family transporter</fullName>
    </submittedName>
</protein>
<dbReference type="InterPro" id="IPR051258">
    <property type="entry name" value="Diverse_Substrate_Transporter"/>
</dbReference>
<sequence length="291" mass="29600">MTTVRTVHRGAGGGAVGLVLAGAVSVQFGSAVAALLFPRAGVAGVVSLRLTIAAVFLLVVCRPRLRGYRRSDWLLVGGFAMALAGMNTLIYQAIDRIPLGPAVTLEVLGPLALSVFAARRAASWLWAGLALLGVVLLGYQGFGRLNPSGAAFALGAAVMWAAYIVFSARVGRRFRKADGLALAMAAAALLTLPAGLVASGSALLNPGVLALGAAVAMLSSVLPYTLELLALRRMTTATFGVLMSLGPALAALAGYLVLHQSLAPVELVAIALVIAASIGAVRTAATPRPGR</sequence>
<dbReference type="InterPro" id="IPR000620">
    <property type="entry name" value="EamA_dom"/>
</dbReference>
<feature type="domain" description="EamA" evidence="8">
    <location>
        <begin position="148"/>
        <end position="279"/>
    </location>
</feature>
<dbReference type="AlphaFoldDB" id="A0A931C934"/>
<dbReference type="Pfam" id="PF00892">
    <property type="entry name" value="EamA"/>
    <property type="match status" value="1"/>
</dbReference>
<dbReference type="Proteomes" id="UP000598146">
    <property type="component" value="Unassembled WGS sequence"/>
</dbReference>
<dbReference type="GO" id="GO:0005886">
    <property type="term" value="C:plasma membrane"/>
    <property type="evidence" value="ECO:0007669"/>
    <property type="project" value="UniProtKB-SubCell"/>
</dbReference>
<evidence type="ECO:0000256" key="3">
    <source>
        <dbReference type="ARBA" id="ARBA00022475"/>
    </source>
</evidence>
<keyword evidence="3" id="KW-1003">Cell membrane</keyword>
<evidence type="ECO:0000256" key="1">
    <source>
        <dbReference type="ARBA" id="ARBA00004651"/>
    </source>
</evidence>
<dbReference type="SUPFAM" id="SSF103481">
    <property type="entry name" value="Multidrug resistance efflux transporter EmrE"/>
    <property type="match status" value="2"/>
</dbReference>
<gene>
    <name evidence="9" type="ORF">I4J89_23530</name>
</gene>